<accession>A0A366HUS4</accession>
<dbReference type="EMBL" id="QNRR01000001">
    <property type="protein sequence ID" value="RBP48026.1"/>
    <property type="molecule type" value="Genomic_DNA"/>
</dbReference>
<dbReference type="Proteomes" id="UP000253426">
    <property type="component" value="Unassembled WGS sequence"/>
</dbReference>
<name>A0A366HUS4_9BACT</name>
<protein>
    <recommendedName>
        <fullName evidence="5">OmpL-like beta-barrel porin-2</fullName>
    </recommendedName>
</protein>
<sequence length="432" mass="49034">MKLSPCILSSFTAAACSVCLIPSVYAGTALPAASEGRAHAPEPNWLTGENVSLGGVLFPHLHFQSVYGGTTADDVEHFGAGHHDPVSDGWTIQGFEFGASLRPTEWFEAYGTYHLFQDALTHDWDGEFEEWFGKIKNIPGGFEVRGGRYLNRFGFHNQTHTHGWDFVDNNLVNGRFLGDDGLYTIGGEVTWTLPVSWTSLISVSVGVVPEHEHHHEGHEHEETSFEAEGALFNDTVVVANWTNNWDYNDFHQFRFGASGAWGDNEFSKTSQVYGLHVEYQWRENGYEAGGSYFRWRTEGLLRHFDASAEHHHEHEEEHEEEHHDHAEHEEHEHEEEHHTESGSFTEFGIYSALAYGLDNGLEFGLRSEYVEGVADAGLDERFRVSPSVTYYINPQRTLYLRTQYNYDHSSDFGDEHSVWAQFGFNWGGPEVR</sequence>
<gene>
    <name evidence="3" type="ORF">DES53_101826</name>
</gene>
<dbReference type="SUPFAM" id="SSF56935">
    <property type="entry name" value="Porins"/>
    <property type="match status" value="1"/>
</dbReference>
<evidence type="ECO:0000256" key="1">
    <source>
        <dbReference type="SAM" id="MobiDB-lite"/>
    </source>
</evidence>
<keyword evidence="4" id="KW-1185">Reference proteome</keyword>
<dbReference type="RefSeq" id="WP_147263207.1">
    <property type="nucleotide sequence ID" value="NZ_QNRR01000001.1"/>
</dbReference>
<evidence type="ECO:0000313" key="3">
    <source>
        <dbReference type="EMBL" id="RBP48026.1"/>
    </source>
</evidence>
<keyword evidence="2" id="KW-0732">Signal</keyword>
<evidence type="ECO:0008006" key="5">
    <source>
        <dbReference type="Google" id="ProtNLM"/>
    </source>
</evidence>
<evidence type="ECO:0000256" key="2">
    <source>
        <dbReference type="SAM" id="SignalP"/>
    </source>
</evidence>
<evidence type="ECO:0000313" key="4">
    <source>
        <dbReference type="Proteomes" id="UP000253426"/>
    </source>
</evidence>
<dbReference type="PROSITE" id="PS51257">
    <property type="entry name" value="PROKAR_LIPOPROTEIN"/>
    <property type="match status" value="1"/>
</dbReference>
<feature type="chain" id="PRO_5016768090" description="OmpL-like beta-barrel porin-2" evidence="2">
    <location>
        <begin position="27"/>
        <end position="432"/>
    </location>
</feature>
<reference evidence="3 4" key="1">
    <citation type="submission" date="2018-06" db="EMBL/GenBank/DDBJ databases">
        <title>Genomic Encyclopedia of Type Strains, Phase IV (KMG-IV): sequencing the most valuable type-strain genomes for metagenomic binning, comparative biology and taxonomic classification.</title>
        <authorList>
            <person name="Goeker M."/>
        </authorList>
    </citation>
    <scope>NUCLEOTIDE SEQUENCE [LARGE SCALE GENOMIC DNA]</scope>
    <source>
        <strain evidence="3 4">DSM 25532</strain>
    </source>
</reference>
<comment type="caution">
    <text evidence="3">The sequence shown here is derived from an EMBL/GenBank/DDBJ whole genome shotgun (WGS) entry which is preliminary data.</text>
</comment>
<feature type="compositionally biased region" description="Basic and acidic residues" evidence="1">
    <location>
        <begin position="308"/>
        <end position="340"/>
    </location>
</feature>
<dbReference type="OrthoDB" id="9788733at2"/>
<dbReference type="AlphaFoldDB" id="A0A366HUS4"/>
<feature type="region of interest" description="Disordered" evidence="1">
    <location>
        <begin position="308"/>
        <end position="341"/>
    </location>
</feature>
<proteinExistence type="predicted"/>
<organism evidence="3 4">
    <name type="scientific">Roseimicrobium gellanilyticum</name>
    <dbReference type="NCBI Taxonomy" id="748857"/>
    <lineage>
        <taxon>Bacteria</taxon>
        <taxon>Pseudomonadati</taxon>
        <taxon>Verrucomicrobiota</taxon>
        <taxon>Verrucomicrobiia</taxon>
        <taxon>Verrucomicrobiales</taxon>
        <taxon>Verrucomicrobiaceae</taxon>
        <taxon>Roseimicrobium</taxon>
    </lineage>
</organism>
<feature type="signal peptide" evidence="2">
    <location>
        <begin position="1"/>
        <end position="26"/>
    </location>
</feature>